<dbReference type="EMBL" id="DS017192">
    <property type="protein sequence ID" value="KMU92735.1"/>
    <property type="molecule type" value="Genomic_DNA"/>
</dbReference>
<evidence type="ECO:0000313" key="2">
    <source>
        <dbReference type="EMBL" id="KMU92735.1"/>
    </source>
</evidence>
<accession>A0A0J8S5N3</accession>
<feature type="compositionally biased region" description="Low complexity" evidence="1">
    <location>
        <begin position="44"/>
        <end position="62"/>
    </location>
</feature>
<name>A0A0J8S5N3_COCIT</name>
<evidence type="ECO:0000256" key="1">
    <source>
        <dbReference type="SAM" id="MobiDB-lite"/>
    </source>
</evidence>
<gene>
    <name evidence="2" type="ORF">CIHG_10553</name>
</gene>
<dbReference type="AlphaFoldDB" id="A0A0J8S5N3"/>
<reference evidence="3" key="1">
    <citation type="journal article" date="2010" name="Genome Res.">
        <title>Population genomic sequencing of Coccidioides fungi reveals recent hybridization and transposon control.</title>
        <authorList>
            <person name="Neafsey D.E."/>
            <person name="Barker B.M."/>
            <person name="Sharpton T.J."/>
            <person name="Stajich J.E."/>
            <person name="Park D.J."/>
            <person name="Whiston E."/>
            <person name="Hung C.-Y."/>
            <person name="McMahan C."/>
            <person name="White J."/>
            <person name="Sykes S."/>
            <person name="Heiman D."/>
            <person name="Young S."/>
            <person name="Zeng Q."/>
            <person name="Abouelleil A."/>
            <person name="Aftuck L."/>
            <person name="Bessette D."/>
            <person name="Brown A."/>
            <person name="FitzGerald M."/>
            <person name="Lui A."/>
            <person name="Macdonald J.P."/>
            <person name="Priest M."/>
            <person name="Orbach M.J."/>
            <person name="Galgiani J.N."/>
            <person name="Kirkland T.N."/>
            <person name="Cole G.T."/>
            <person name="Birren B.W."/>
            <person name="Henn M.R."/>
            <person name="Taylor J.W."/>
            <person name="Rounsley S.D."/>
        </authorList>
    </citation>
    <scope>NUCLEOTIDE SEQUENCE [LARGE SCALE GENOMIC DNA]</scope>
    <source>
        <strain evidence="3">H538.4</strain>
    </source>
</reference>
<dbReference type="Proteomes" id="UP000054563">
    <property type="component" value="Unassembled WGS sequence"/>
</dbReference>
<proteinExistence type="predicted"/>
<dbReference type="VEuPathDB" id="FungiDB:CIHG_10553"/>
<sequence length="62" mass="6314">MEATAISTPASSPSISPGFPLCPTQVATMLCREGIRTMTEIEALPSTSAPSSAKSSTKLSEG</sequence>
<evidence type="ECO:0000313" key="3">
    <source>
        <dbReference type="Proteomes" id="UP000054563"/>
    </source>
</evidence>
<feature type="region of interest" description="Disordered" evidence="1">
    <location>
        <begin position="42"/>
        <end position="62"/>
    </location>
</feature>
<protein>
    <submittedName>
        <fullName evidence="2">Uncharacterized protein</fullName>
    </submittedName>
</protein>
<organism evidence="2 3">
    <name type="scientific">Coccidioides immitis H538.4</name>
    <dbReference type="NCBI Taxonomy" id="396776"/>
    <lineage>
        <taxon>Eukaryota</taxon>
        <taxon>Fungi</taxon>
        <taxon>Dikarya</taxon>
        <taxon>Ascomycota</taxon>
        <taxon>Pezizomycotina</taxon>
        <taxon>Eurotiomycetes</taxon>
        <taxon>Eurotiomycetidae</taxon>
        <taxon>Onygenales</taxon>
        <taxon>Onygenaceae</taxon>
        <taxon>Coccidioides</taxon>
    </lineage>
</organism>